<dbReference type="PANTHER" id="PTHR34047:SF8">
    <property type="entry name" value="PROTEIN YKFC"/>
    <property type="match status" value="1"/>
</dbReference>
<dbReference type="InterPro" id="IPR051083">
    <property type="entry name" value="GrpII_Intron_Splice-Mob/Def"/>
</dbReference>
<dbReference type="Pfam" id="PF00078">
    <property type="entry name" value="RVT_1"/>
    <property type="match status" value="1"/>
</dbReference>
<keyword evidence="4" id="KW-1185">Reference proteome</keyword>
<proteinExistence type="inferred from homology"/>
<sequence>MSNKVEKSADAAACRQSIITLSAAEARGFFLKPESYCSLDLPPYIRFDALIEATCKALNGKALSELSSSPRDYDDVNYTILNNKDGKYAWRPLQLIHPALYVSLVHQMTTDDGWQSLQKRFAEFSSNKRLQCLSLPVVSRSEEKDKAEQVTHWWHSVEQRSIELSLEYEYLIQTDITDCYGAIYTHSIAWALHTKPNAKNERTNKKLLGNIIDTYIQDMQHGQTNGIPQGSVLMDFIAELVLGLADLELTEKIDNAQIKDYCILRYRDDYRVFVNNPQDGEQIIKFLTEVMIGLGLKLNPGKTKASSDVVCSSIKSDKLDWMSRKNREKSLQKHLLIIHDHATQFPNAGSLVVALNDFHKRISRLKRILEEPMPMIAIVVDIAYRNPRTYAICAAVLSKLMSFLKTDNEKTVVAEKIKARFTKIPNTGYMQIWIQRVTLPIGKKISFEEPICKLVSGDTVSLWNTQWITSKTLKKAIATSVIDRAALDKLEPVIPANEVGLFITKNAEGYYA</sequence>
<dbReference type="GO" id="GO:0003964">
    <property type="term" value="F:RNA-directed DNA polymerase activity"/>
    <property type="evidence" value="ECO:0007669"/>
    <property type="project" value="UniProtKB-KW"/>
</dbReference>
<dbReference type="PANTHER" id="PTHR34047">
    <property type="entry name" value="NUCLEAR INTRON MATURASE 1, MITOCHONDRIAL-RELATED"/>
    <property type="match status" value="1"/>
</dbReference>
<keyword evidence="3" id="KW-0548">Nucleotidyltransferase</keyword>
<protein>
    <submittedName>
        <fullName evidence="3">Group II intron reverse transcriptase/maturase</fullName>
    </submittedName>
</protein>
<gene>
    <name evidence="3" type="ORF">Taqua_02491</name>
</gene>
<dbReference type="InterPro" id="IPR000477">
    <property type="entry name" value="RT_dom"/>
</dbReference>
<comment type="caution">
    <text evidence="3">The sequence shown here is derived from an EMBL/GenBank/DDBJ whole genome shotgun (WGS) entry which is preliminary data.</text>
</comment>
<dbReference type="EMBL" id="VJNA01000055">
    <property type="protein sequence ID" value="TSE19301.1"/>
    <property type="molecule type" value="Genomic_DNA"/>
</dbReference>
<dbReference type="CDD" id="cd01646">
    <property type="entry name" value="RT_Bac_retron_I"/>
    <property type="match status" value="1"/>
</dbReference>
<dbReference type="SUPFAM" id="SSF56672">
    <property type="entry name" value="DNA/RNA polymerases"/>
    <property type="match status" value="1"/>
</dbReference>
<feature type="domain" description="Reverse transcriptase" evidence="2">
    <location>
        <begin position="1"/>
        <end position="326"/>
    </location>
</feature>
<evidence type="ECO:0000256" key="1">
    <source>
        <dbReference type="ARBA" id="ARBA00034120"/>
    </source>
</evidence>
<dbReference type="OrthoDB" id="9780724at2"/>
<name>A0A554W6U6_9BURK</name>
<dbReference type="PROSITE" id="PS50878">
    <property type="entry name" value="RT_POL"/>
    <property type="match status" value="1"/>
</dbReference>
<dbReference type="RefSeq" id="WP_144326944.1">
    <property type="nucleotide sequence ID" value="NZ_VJNA01000055.1"/>
</dbReference>
<accession>A0A554W6U6</accession>
<keyword evidence="3" id="KW-0695">RNA-directed DNA polymerase</keyword>
<keyword evidence="3" id="KW-0808">Transferase</keyword>
<reference evidence="3 4" key="1">
    <citation type="submission" date="2019-07" db="EMBL/GenBank/DDBJ databases">
        <title>Tepidimonas aquatica CLN-1 draft genome.</title>
        <authorList>
            <person name="Da Costa M.S."/>
            <person name="Froufe H.J.C."/>
            <person name="Egas C."/>
            <person name="Albuquerque L."/>
        </authorList>
    </citation>
    <scope>NUCLEOTIDE SEQUENCE [LARGE SCALE GENOMIC DNA]</scope>
    <source>
        <strain evidence="3 4">CLN-1</strain>
    </source>
</reference>
<evidence type="ECO:0000313" key="3">
    <source>
        <dbReference type="EMBL" id="TSE19301.1"/>
    </source>
</evidence>
<organism evidence="3 4">
    <name type="scientific">Tepidimonas aquatica</name>
    <dbReference type="NCBI Taxonomy" id="247482"/>
    <lineage>
        <taxon>Bacteria</taxon>
        <taxon>Pseudomonadati</taxon>
        <taxon>Pseudomonadota</taxon>
        <taxon>Betaproteobacteria</taxon>
        <taxon>Burkholderiales</taxon>
        <taxon>Tepidimonas</taxon>
    </lineage>
</organism>
<evidence type="ECO:0000313" key="4">
    <source>
        <dbReference type="Proteomes" id="UP000318554"/>
    </source>
</evidence>
<dbReference type="InterPro" id="IPR043502">
    <property type="entry name" value="DNA/RNA_pol_sf"/>
</dbReference>
<dbReference type="Proteomes" id="UP000318554">
    <property type="component" value="Unassembled WGS sequence"/>
</dbReference>
<comment type="similarity">
    <text evidence="1">Belongs to the bacterial reverse transcriptase family.</text>
</comment>
<evidence type="ECO:0000259" key="2">
    <source>
        <dbReference type="PROSITE" id="PS50878"/>
    </source>
</evidence>
<dbReference type="AlphaFoldDB" id="A0A554W6U6"/>